<keyword evidence="1" id="KW-0812">Transmembrane</keyword>
<name>A0ABY3RQ04_9MICO</name>
<accession>A0ABY3RQ04</accession>
<sequence>MPSFPSFVVAVRPRADRARRRWRLIRARASRRLRHLLLVPLVRGSSAVYFAATALVGFEGVEVIFGTFLLAPEFVPVALGVLAMIWLLRSRADRVRRRLRLAVLRLRRRRDPLGCGGRGAALRSSGRCPQTGVVRVRRRRKQ</sequence>
<evidence type="ECO:0000313" key="2">
    <source>
        <dbReference type="EMBL" id="UGS25827.1"/>
    </source>
</evidence>
<keyword evidence="1" id="KW-1133">Transmembrane helix</keyword>
<organism evidence="2 3">
    <name type="scientific">Microbacterium resistens</name>
    <dbReference type="NCBI Taxonomy" id="156977"/>
    <lineage>
        <taxon>Bacteria</taxon>
        <taxon>Bacillati</taxon>
        <taxon>Actinomycetota</taxon>
        <taxon>Actinomycetes</taxon>
        <taxon>Micrococcales</taxon>
        <taxon>Microbacteriaceae</taxon>
        <taxon>Microbacterium</taxon>
    </lineage>
</organism>
<feature type="transmembrane region" description="Helical" evidence="1">
    <location>
        <begin position="36"/>
        <end position="58"/>
    </location>
</feature>
<keyword evidence="1" id="KW-0472">Membrane</keyword>
<protein>
    <submittedName>
        <fullName evidence="2">Uncharacterized protein</fullName>
    </submittedName>
</protein>
<dbReference type="Proteomes" id="UP001199642">
    <property type="component" value="Chromosome"/>
</dbReference>
<evidence type="ECO:0000256" key="1">
    <source>
        <dbReference type="SAM" id="Phobius"/>
    </source>
</evidence>
<keyword evidence="3" id="KW-1185">Reference proteome</keyword>
<dbReference type="RefSeq" id="WP_231819598.1">
    <property type="nucleotide sequence ID" value="NZ_CP082781.1"/>
</dbReference>
<dbReference type="EMBL" id="CP082781">
    <property type="protein sequence ID" value="UGS25827.1"/>
    <property type="molecule type" value="Genomic_DNA"/>
</dbReference>
<evidence type="ECO:0000313" key="3">
    <source>
        <dbReference type="Proteomes" id="UP001199642"/>
    </source>
</evidence>
<proteinExistence type="predicted"/>
<reference evidence="2 3" key="1">
    <citation type="submission" date="2023-01" db="EMBL/GenBank/DDBJ databases">
        <title>Characterization of estradiol degrading bacteria Microbacterium sp. MZT7 and reveal degrading genes through genome analysis.</title>
        <authorList>
            <person name="Hao P."/>
            <person name="Gao Y."/>
        </authorList>
    </citation>
    <scope>NUCLEOTIDE SEQUENCE [LARGE SCALE GENOMIC DNA]</scope>
    <source>
        <strain evidence="2 3">MZT7</strain>
    </source>
</reference>
<feature type="transmembrane region" description="Helical" evidence="1">
    <location>
        <begin position="64"/>
        <end position="88"/>
    </location>
</feature>
<gene>
    <name evidence="2" type="ORF">K8F61_14370</name>
</gene>